<dbReference type="GO" id="GO:0042597">
    <property type="term" value="C:periplasmic space"/>
    <property type="evidence" value="ECO:0007669"/>
    <property type="project" value="TreeGrafter"/>
</dbReference>
<organism evidence="8">
    <name type="scientific">marine metagenome</name>
    <dbReference type="NCBI Taxonomy" id="408172"/>
    <lineage>
        <taxon>unclassified sequences</taxon>
        <taxon>metagenomes</taxon>
        <taxon>ecological metagenomes</taxon>
    </lineage>
</organism>
<evidence type="ECO:0000313" key="8">
    <source>
        <dbReference type="EMBL" id="SUZ67050.1"/>
    </source>
</evidence>
<accession>A0A381PJC6</accession>
<evidence type="ECO:0000256" key="4">
    <source>
        <dbReference type="ARBA" id="ARBA00022737"/>
    </source>
</evidence>
<dbReference type="EMBL" id="UINC01001001">
    <property type="protein sequence ID" value="SUZ67050.1"/>
    <property type="molecule type" value="Genomic_DNA"/>
</dbReference>
<dbReference type="PROSITE" id="PS50106">
    <property type="entry name" value="PDZ"/>
    <property type="match status" value="2"/>
</dbReference>
<dbReference type="AlphaFoldDB" id="A0A381PJC6"/>
<dbReference type="Pfam" id="PF00595">
    <property type="entry name" value="PDZ"/>
    <property type="match status" value="2"/>
</dbReference>
<feature type="domain" description="PDZ" evidence="7">
    <location>
        <begin position="252"/>
        <end position="343"/>
    </location>
</feature>
<keyword evidence="4" id="KW-0677">Repeat</keyword>
<evidence type="ECO:0000256" key="5">
    <source>
        <dbReference type="ARBA" id="ARBA00022801"/>
    </source>
</evidence>
<dbReference type="InterPro" id="IPR001940">
    <property type="entry name" value="Peptidase_S1C"/>
</dbReference>
<dbReference type="SMART" id="SM00228">
    <property type="entry name" value="PDZ"/>
    <property type="match status" value="2"/>
</dbReference>
<dbReference type="InterPro" id="IPR009003">
    <property type="entry name" value="Peptidase_S1_PA"/>
</dbReference>
<dbReference type="FunFam" id="2.40.10.10:FF:000001">
    <property type="entry name" value="Periplasmic serine protease DegS"/>
    <property type="match status" value="1"/>
</dbReference>
<dbReference type="Gene3D" id="2.30.42.10">
    <property type="match status" value="2"/>
</dbReference>
<dbReference type="PRINTS" id="PR00834">
    <property type="entry name" value="PROTEASES2C"/>
</dbReference>
<dbReference type="GO" id="GO:0006515">
    <property type="term" value="P:protein quality control for misfolded or incompletely synthesized proteins"/>
    <property type="evidence" value="ECO:0007669"/>
    <property type="project" value="TreeGrafter"/>
</dbReference>
<feature type="domain" description="PDZ" evidence="7">
    <location>
        <begin position="354"/>
        <end position="439"/>
    </location>
</feature>
<sequence>MRTKYFSLFSLLVFFLLNNSFAALPNEINNQPISSLAPLVKQVAPAVVNIRVSQTVTRRSPYNDEMFRRFFGMPNNPGNSREVQSAGSGVIVDAINGYILTNHHVIEGAEKIQISLINGETLDAEVIGSDPATDIALLKVDSKNLIDIKIGDSDIVQVGDFVIAIGNPFGLSHTVTSGIVSALGRTGISNNGYEDFIQTDASINPGNSGGALVNMKGELVGINSAIISRSGGNVGIGFAVPSEIAQSIMQQILDFGEVRRGLLGVSIQSIDPENASALGVEIDYGALISSIEPGSAAEKAGLQVDDIIIQIDNEKISNSRELANAIGLKGSGEEVEIQLVRNNNKINVIAILGQQQLSRSEGTDIHPGLVGASFASASTMSGGGVEVSTVESGSAAFQRGLRSGDLITAVNRQQIENLQQLQKIAKQSNILFLLIQRDNRMLMIQIR</sequence>
<comment type="similarity">
    <text evidence="1">Belongs to the peptidase S1C family.</text>
</comment>
<dbReference type="Gene3D" id="2.40.10.120">
    <property type="match status" value="1"/>
</dbReference>
<dbReference type="NCBIfam" id="TIGR02037">
    <property type="entry name" value="degP_htrA_DO"/>
    <property type="match status" value="1"/>
</dbReference>
<proteinExistence type="inferred from homology"/>
<keyword evidence="3" id="KW-0732">Signal</keyword>
<dbReference type="PANTHER" id="PTHR22939">
    <property type="entry name" value="SERINE PROTEASE FAMILY S1C HTRA-RELATED"/>
    <property type="match status" value="1"/>
</dbReference>
<name>A0A381PJC6_9ZZZZ</name>
<dbReference type="PANTHER" id="PTHR22939:SF129">
    <property type="entry name" value="SERINE PROTEASE HTRA2, MITOCHONDRIAL"/>
    <property type="match status" value="1"/>
</dbReference>
<gene>
    <name evidence="8" type="ORF">METZ01_LOCUS19904</name>
</gene>
<dbReference type="InterPro" id="IPR001478">
    <property type="entry name" value="PDZ"/>
</dbReference>
<protein>
    <recommendedName>
        <fullName evidence="7">PDZ domain-containing protein</fullName>
    </recommendedName>
</protein>
<evidence type="ECO:0000256" key="6">
    <source>
        <dbReference type="ARBA" id="ARBA00022825"/>
    </source>
</evidence>
<reference evidence="8" key="1">
    <citation type="submission" date="2018-05" db="EMBL/GenBank/DDBJ databases">
        <authorList>
            <person name="Lanie J.A."/>
            <person name="Ng W.-L."/>
            <person name="Kazmierczak K.M."/>
            <person name="Andrzejewski T.M."/>
            <person name="Davidsen T.M."/>
            <person name="Wayne K.J."/>
            <person name="Tettelin H."/>
            <person name="Glass J.I."/>
            <person name="Rusch D."/>
            <person name="Podicherti R."/>
            <person name="Tsui H.-C.T."/>
            <person name="Winkler M.E."/>
        </authorList>
    </citation>
    <scope>NUCLEOTIDE SEQUENCE</scope>
</reference>
<keyword evidence="6" id="KW-0720">Serine protease</keyword>
<dbReference type="SUPFAM" id="SSF50494">
    <property type="entry name" value="Trypsin-like serine proteases"/>
    <property type="match status" value="1"/>
</dbReference>
<keyword evidence="2" id="KW-0645">Protease</keyword>
<evidence type="ECO:0000256" key="1">
    <source>
        <dbReference type="ARBA" id="ARBA00010541"/>
    </source>
</evidence>
<dbReference type="SUPFAM" id="SSF50156">
    <property type="entry name" value="PDZ domain-like"/>
    <property type="match status" value="2"/>
</dbReference>
<dbReference type="Pfam" id="PF13365">
    <property type="entry name" value="Trypsin_2"/>
    <property type="match status" value="1"/>
</dbReference>
<evidence type="ECO:0000259" key="7">
    <source>
        <dbReference type="PROSITE" id="PS50106"/>
    </source>
</evidence>
<dbReference type="GO" id="GO:0004252">
    <property type="term" value="F:serine-type endopeptidase activity"/>
    <property type="evidence" value="ECO:0007669"/>
    <property type="project" value="InterPro"/>
</dbReference>
<dbReference type="InterPro" id="IPR011782">
    <property type="entry name" value="Pept_S1C_Do"/>
</dbReference>
<dbReference type="InterPro" id="IPR036034">
    <property type="entry name" value="PDZ_sf"/>
</dbReference>
<evidence type="ECO:0000256" key="2">
    <source>
        <dbReference type="ARBA" id="ARBA00022670"/>
    </source>
</evidence>
<evidence type="ECO:0000256" key="3">
    <source>
        <dbReference type="ARBA" id="ARBA00022729"/>
    </source>
</evidence>
<keyword evidence="5" id="KW-0378">Hydrolase</keyword>